<proteinExistence type="inferred from homology"/>
<dbReference type="HAMAP" id="MF_00775">
    <property type="entry name" value="UPF0311"/>
    <property type="match status" value="1"/>
</dbReference>
<dbReference type="EMBL" id="JAPDFL010000001">
    <property type="protein sequence ID" value="MCW1931425.1"/>
    <property type="molecule type" value="Genomic_DNA"/>
</dbReference>
<reference evidence="2 3" key="1">
    <citation type="submission" date="2022-10" db="EMBL/GenBank/DDBJ databases">
        <title>Pararhodobacter sp. nov., isolated from marine algae.</title>
        <authorList>
            <person name="Choi B.J."/>
            <person name="Kim J.M."/>
            <person name="Lee J.K."/>
            <person name="Choi D.G."/>
            <person name="Jeon C.O."/>
        </authorList>
    </citation>
    <scope>NUCLEOTIDE SEQUENCE [LARGE SCALE GENOMIC DNA]</scope>
    <source>
        <strain evidence="2 3">ZQ420</strain>
    </source>
</reference>
<dbReference type="Gene3D" id="2.40.160.20">
    <property type="match status" value="1"/>
</dbReference>
<dbReference type="RefSeq" id="WP_264504538.1">
    <property type="nucleotide sequence ID" value="NZ_JAPDFL010000001.1"/>
</dbReference>
<comment type="similarity">
    <text evidence="1">Belongs to the UPF0311 family.</text>
</comment>
<keyword evidence="3" id="KW-1185">Reference proteome</keyword>
<protein>
    <recommendedName>
        <fullName evidence="1">UPF0311 protein OKW52_03885</fullName>
    </recommendedName>
</protein>
<evidence type="ECO:0000313" key="3">
    <source>
        <dbReference type="Proteomes" id="UP001208938"/>
    </source>
</evidence>
<dbReference type="PANTHER" id="PTHR37315:SF1">
    <property type="entry name" value="UPF0311 PROTEIN BLR7842"/>
    <property type="match status" value="1"/>
</dbReference>
<evidence type="ECO:0000313" key="2">
    <source>
        <dbReference type="EMBL" id="MCW1931425.1"/>
    </source>
</evidence>
<gene>
    <name evidence="2" type="ORF">OKW52_03885</name>
</gene>
<organism evidence="2 3">
    <name type="scientific">Pararhodobacter zhoushanensis</name>
    <dbReference type="NCBI Taxonomy" id="2479545"/>
    <lineage>
        <taxon>Bacteria</taxon>
        <taxon>Pseudomonadati</taxon>
        <taxon>Pseudomonadota</taxon>
        <taxon>Alphaproteobacteria</taxon>
        <taxon>Rhodobacterales</taxon>
        <taxon>Paracoccaceae</taxon>
        <taxon>Pararhodobacter</taxon>
    </lineage>
</organism>
<comment type="caution">
    <text evidence="2">The sequence shown here is derived from an EMBL/GenBank/DDBJ whole genome shotgun (WGS) entry which is preliminary data.</text>
</comment>
<dbReference type="Pfam" id="PF11578">
    <property type="entry name" value="DUF3237"/>
    <property type="match status" value="1"/>
</dbReference>
<dbReference type="InterPro" id="IPR020915">
    <property type="entry name" value="UPF0311"/>
</dbReference>
<name>A0ABT3GVA7_9RHOB</name>
<dbReference type="Proteomes" id="UP001208938">
    <property type="component" value="Unassembled WGS sequence"/>
</dbReference>
<evidence type="ECO:0000256" key="1">
    <source>
        <dbReference type="HAMAP-Rule" id="MF_00775"/>
    </source>
</evidence>
<accession>A0ABT3GVA7</accession>
<sequence>MTDLSSAEPIWLKTMTPQLEFAFATKVIVNPARALGNLHGSGTRLIMTVGGGTVEGPAIRGEILPGGTEWPLVRPDGVDSIDARYSFETDDGTLVNIRNTGYRVIPKALRDNLKGEVIDASQYYFRTYSVLEAPIGKYDWLTRNVFVGFGERHPEILHLWYYKVL</sequence>
<dbReference type="PANTHER" id="PTHR37315">
    <property type="entry name" value="UPF0311 PROTEIN BLR7842"/>
    <property type="match status" value="1"/>
</dbReference>